<organism evidence="2 3">
    <name type="scientific">Paragonimus westermani</name>
    <dbReference type="NCBI Taxonomy" id="34504"/>
    <lineage>
        <taxon>Eukaryota</taxon>
        <taxon>Metazoa</taxon>
        <taxon>Spiralia</taxon>
        <taxon>Lophotrochozoa</taxon>
        <taxon>Platyhelminthes</taxon>
        <taxon>Trematoda</taxon>
        <taxon>Digenea</taxon>
        <taxon>Plagiorchiida</taxon>
        <taxon>Troglotremata</taxon>
        <taxon>Troglotrematidae</taxon>
        <taxon>Paragonimus</taxon>
    </lineage>
</organism>
<evidence type="ECO:0000256" key="1">
    <source>
        <dbReference type="SAM" id="MobiDB-lite"/>
    </source>
</evidence>
<sequence length="100" mass="11239">MSIAGQVRIRKDVCLVKYDPVAEWVLMVDFNPQYAYVQLPGGSEEVSFRHQAPCGDQSMENTSELPGDLRSNNLRLKDTLLESTNNNSEQPKTNQNVLPT</sequence>
<dbReference type="EMBL" id="JTDF01022081">
    <property type="protein sequence ID" value="KAF8560984.1"/>
    <property type="molecule type" value="Genomic_DNA"/>
</dbReference>
<evidence type="ECO:0000313" key="3">
    <source>
        <dbReference type="Proteomes" id="UP000699462"/>
    </source>
</evidence>
<feature type="region of interest" description="Disordered" evidence="1">
    <location>
        <begin position="47"/>
        <end position="71"/>
    </location>
</feature>
<proteinExistence type="predicted"/>
<name>A0A8T0D1Y4_9TREM</name>
<evidence type="ECO:0000313" key="2">
    <source>
        <dbReference type="EMBL" id="KAF8560984.1"/>
    </source>
</evidence>
<keyword evidence="3" id="KW-1185">Reference proteome</keyword>
<accession>A0A8T0D1Y4</accession>
<protein>
    <submittedName>
        <fullName evidence="2">Uncharacterized protein</fullName>
    </submittedName>
</protein>
<dbReference type="AlphaFoldDB" id="A0A8T0D1Y4"/>
<dbReference type="Proteomes" id="UP000699462">
    <property type="component" value="Unassembled WGS sequence"/>
</dbReference>
<comment type="caution">
    <text evidence="2">The sequence shown here is derived from an EMBL/GenBank/DDBJ whole genome shotgun (WGS) entry which is preliminary data.</text>
</comment>
<reference evidence="2 3" key="1">
    <citation type="submission" date="2019-07" db="EMBL/GenBank/DDBJ databases">
        <title>Annotation for the trematode Paragonimus westermani.</title>
        <authorList>
            <person name="Choi Y.-J."/>
        </authorList>
    </citation>
    <scope>NUCLEOTIDE SEQUENCE [LARGE SCALE GENOMIC DNA]</scope>
    <source>
        <strain evidence="2">180907_Pwestermani</strain>
    </source>
</reference>
<feature type="region of interest" description="Disordered" evidence="1">
    <location>
        <begin position="81"/>
        <end position="100"/>
    </location>
</feature>
<feature type="compositionally biased region" description="Polar residues" evidence="1">
    <location>
        <begin position="58"/>
        <end position="71"/>
    </location>
</feature>
<gene>
    <name evidence="2" type="ORF">P879_04243</name>
</gene>